<dbReference type="EMBL" id="MU802331">
    <property type="protein sequence ID" value="KAJ3979489.1"/>
    <property type="molecule type" value="Genomic_DNA"/>
</dbReference>
<organism evidence="2 3">
    <name type="scientific">Lentinula detonsa</name>
    <dbReference type="NCBI Taxonomy" id="2804962"/>
    <lineage>
        <taxon>Eukaryota</taxon>
        <taxon>Fungi</taxon>
        <taxon>Dikarya</taxon>
        <taxon>Basidiomycota</taxon>
        <taxon>Agaricomycotina</taxon>
        <taxon>Agaricomycetes</taxon>
        <taxon>Agaricomycetidae</taxon>
        <taxon>Agaricales</taxon>
        <taxon>Marasmiineae</taxon>
        <taxon>Omphalotaceae</taxon>
        <taxon>Lentinula</taxon>
    </lineage>
</organism>
<accession>A0AA38PPR3</accession>
<name>A0AA38PPR3_9AGAR</name>
<evidence type="ECO:0000313" key="3">
    <source>
        <dbReference type="Proteomes" id="UP001163850"/>
    </source>
</evidence>
<dbReference type="AlphaFoldDB" id="A0AA38PPR3"/>
<reference evidence="2" key="1">
    <citation type="submission" date="2022-08" db="EMBL/GenBank/DDBJ databases">
        <authorList>
            <consortium name="DOE Joint Genome Institute"/>
            <person name="Min B."/>
            <person name="Riley R."/>
            <person name="Sierra-Patev S."/>
            <person name="Naranjo-Ortiz M."/>
            <person name="Looney B."/>
            <person name="Konkel Z."/>
            <person name="Slot J.C."/>
            <person name="Sakamoto Y."/>
            <person name="Steenwyk J.L."/>
            <person name="Rokas A."/>
            <person name="Carro J."/>
            <person name="Camarero S."/>
            <person name="Ferreira P."/>
            <person name="Molpeceres G."/>
            <person name="Ruiz-Duenas F.J."/>
            <person name="Serrano A."/>
            <person name="Henrissat B."/>
            <person name="Drula E."/>
            <person name="Hughes K.W."/>
            <person name="Mata J.L."/>
            <person name="Ishikawa N.K."/>
            <person name="Vargas-Isla R."/>
            <person name="Ushijima S."/>
            <person name="Smith C.A."/>
            <person name="Ahrendt S."/>
            <person name="Andreopoulos W."/>
            <person name="He G."/>
            <person name="Labutti K."/>
            <person name="Lipzen A."/>
            <person name="Ng V."/>
            <person name="Sandor L."/>
            <person name="Barry K."/>
            <person name="Martinez A.T."/>
            <person name="Xiao Y."/>
            <person name="Gibbons J.G."/>
            <person name="Terashima K."/>
            <person name="Hibbett D.S."/>
            <person name="Grigoriev I.V."/>
        </authorList>
    </citation>
    <scope>NUCLEOTIDE SEQUENCE</scope>
    <source>
        <strain evidence="2">TFB7829</strain>
    </source>
</reference>
<feature type="compositionally biased region" description="Basic residues" evidence="1">
    <location>
        <begin position="222"/>
        <end position="231"/>
    </location>
</feature>
<evidence type="ECO:0000256" key="1">
    <source>
        <dbReference type="SAM" id="MobiDB-lite"/>
    </source>
</evidence>
<sequence>MHSPLTTIYVQDSWPRDASQHSEWDGKDIWTLNAKGLSPVRNHWNLQLLIDEVEQQLKTSVADINIPFVSNRSNNVFNLSIPSNQSSVQPEIFASHLLFHRLTVLHPELRSKPPVDIKGTFPCWLMKTQSHFLTQAACIRATIFNFEPSSGFAISFLPRLINQLSSYSRLSTHEFTLAIVKSKIEATVRNIDDMIAWEDDHEVVGPAAHAAKQSSLSPSPLHRNKAKRRGRRRDDTSIGPGT</sequence>
<feature type="region of interest" description="Disordered" evidence="1">
    <location>
        <begin position="207"/>
        <end position="242"/>
    </location>
</feature>
<comment type="caution">
    <text evidence="2">The sequence shown here is derived from an EMBL/GenBank/DDBJ whole genome shotgun (WGS) entry which is preliminary data.</text>
</comment>
<dbReference type="Proteomes" id="UP001163850">
    <property type="component" value="Unassembled WGS sequence"/>
</dbReference>
<gene>
    <name evidence="2" type="ORF">F5890DRAFT_1636730</name>
</gene>
<evidence type="ECO:0000313" key="2">
    <source>
        <dbReference type="EMBL" id="KAJ3979489.1"/>
    </source>
</evidence>
<protein>
    <submittedName>
        <fullName evidence="2">Uncharacterized protein</fullName>
    </submittedName>
</protein>
<proteinExistence type="predicted"/>